<sequence length="66" mass="7789">QGRIIFNTLLIFVHQIASLTQNKTYQFESFLENFVNFLLKKLKSAICIKINLFSMFPSQHQRAQLQ</sequence>
<evidence type="ECO:0000313" key="3">
    <source>
        <dbReference type="WBParaSite" id="nRc.2.0.1.t42872-RA"/>
    </source>
</evidence>
<dbReference type="AlphaFoldDB" id="A0A915KZD9"/>
<proteinExistence type="predicted"/>
<feature type="signal peptide" evidence="1">
    <location>
        <begin position="1"/>
        <end position="18"/>
    </location>
</feature>
<dbReference type="Proteomes" id="UP000887565">
    <property type="component" value="Unplaced"/>
</dbReference>
<evidence type="ECO:0000313" key="2">
    <source>
        <dbReference type="Proteomes" id="UP000887565"/>
    </source>
</evidence>
<feature type="chain" id="PRO_5037125688" evidence="1">
    <location>
        <begin position="19"/>
        <end position="66"/>
    </location>
</feature>
<dbReference type="WBParaSite" id="nRc.2.0.1.t42872-RA">
    <property type="protein sequence ID" value="nRc.2.0.1.t42872-RA"/>
    <property type="gene ID" value="nRc.2.0.1.g42872"/>
</dbReference>
<evidence type="ECO:0000256" key="1">
    <source>
        <dbReference type="SAM" id="SignalP"/>
    </source>
</evidence>
<protein>
    <submittedName>
        <fullName evidence="3">Ovule protein</fullName>
    </submittedName>
</protein>
<organism evidence="2 3">
    <name type="scientific">Romanomermis culicivorax</name>
    <name type="common">Nematode worm</name>
    <dbReference type="NCBI Taxonomy" id="13658"/>
    <lineage>
        <taxon>Eukaryota</taxon>
        <taxon>Metazoa</taxon>
        <taxon>Ecdysozoa</taxon>
        <taxon>Nematoda</taxon>
        <taxon>Enoplea</taxon>
        <taxon>Dorylaimia</taxon>
        <taxon>Mermithida</taxon>
        <taxon>Mermithoidea</taxon>
        <taxon>Mermithidae</taxon>
        <taxon>Romanomermis</taxon>
    </lineage>
</organism>
<reference evidence="3" key="1">
    <citation type="submission" date="2022-11" db="UniProtKB">
        <authorList>
            <consortium name="WormBaseParasite"/>
        </authorList>
    </citation>
    <scope>IDENTIFICATION</scope>
</reference>
<keyword evidence="2" id="KW-1185">Reference proteome</keyword>
<keyword evidence="1" id="KW-0732">Signal</keyword>
<name>A0A915KZD9_ROMCU</name>
<accession>A0A915KZD9</accession>